<sequence length="2081" mass="227519">MQGTLMDLSHSLTLNEDALKQIPEQKRPIFVFEWLRFLDKVLIAAQKNDIKDCQGRLVEQLMNLLQDSPGPPTRRLIARCMATLFCVGDTFLLFDTVNKCNDILRNKDDSPSFLPTKLGAIRCVGAMYEKLGRMMGRSYEETVQILVKSLRNAESHLRIEIMNTLEKVCCGMGNAIANMHKEIYKAARHCLTDRVMVVRCSAARCLLEMLNHAAFLYTTELESLATLCFRALDGSNYDVRCSVGRLLGTLIAMTQMPEKQKNLVHNNSKQQSVTKGSCLSLEEALGVLMSGFLRGGNGFLKGTGEIIKGSSGVNREVRVGVTHAYVVFVQMLGGEWLERNMTPLLTHVLELVSNPKAASSHVDAVYSRKCINFTLRSTLGKMLGEKAQASACKEIAAIIKAQMNSIDLSLENAKDCNQETLFGQHLVVCALQEMASLILSLGTTASNLVSDPANNILDVVVSVLVHPCQAARLAAAWCLRCICVAIPSQITPLIDLCIDSIENMRTSPEGISGYSFALAAVLGGVRLSPLGVPHTKGKVIFNTAEELLRSASQNSRLSLNRTQAGWLLIGAIMTLGVPVVKGLLPRMLLLWRNSFPRSNKELESEKARGDAFTWQVTLEGRAGALSAMHSFLQNCPDLVTDEISKRILTPVESALAMLTSISSILKTYGQHLKAPAAMVRLRLYETLTLLPPGIFENSLTHLLRLLVSEFTLSENPANTTTSLLRTACHADDSVILGSWLQETDHRTIEDQMEPNRKADGDYLQPNSAAGSGALEHDSCCLYRAVGSDEVVPGPLPLGVAVIDCSVVLFGCIFPRIANKHKVQMLDHFSESIKATKSSRAEALTLNVLAALLAGLKGTTEVKASLGQDDVKKSAISLILNALTSTSPMLRCAAGECLGRLAQVIADPRTTAELAQNSFDRLKSARDVVSRTGHSLALGCMHRYVGGLGSAQHLNTSVSVLLALSQDSTSPIVQVWSLHALFLIADSGGPMFRGYVEPTLSLALKLLLTVPHSHVDVHQCIGKVLGAVITTVGPELQGNTSSVCSMRSSLLCACAIMQDHRDPLVQAEATSCLQQLHLFAPRHVNLSSLVPNLCMNLSSNHLLLRKAAVCCLRQLTQREAKEVCEHALTLAMECKESGNPVEGLLITESGLPGALFAMLDTETDPSLIKHIHDTLTSMLQVLAVDNLTQWLSLSKAVLTVQIESISNLESDGSSRLNGNIGGFQEDDDDEETDDSEELKTGQKGSLTRTAVQPRWPTRVFSVECIRKIIAACRLGHSRHFNLPLAKELNSNGVNNSLVLHLSDLVRMAFMAATSDCDQLRLEGLATLHEIIEAFANVPEPEFPGHLLLEQYQAQVGAALRPAFSTDTAPHVTAAACQVCSAWIASGVAKDLSDLRRVEQLLVSSLTKLQRSNGTRLLYNESLLTLERLAILKAWAEVYIVAMVGNNPAGNNINIDDVVSAETQIKVNTYINSTTSNEDEENEDFGDFESGGESLLALVQPEISNLSQAWLAALKDHALLSLPPEFASQLPHDGGAFYTMDTMDSCRPHYAASWPPLLHAASLWLNATQFKGENVHDRFHLLFGVCMEALCSPRMVEPIESIITCLHALSTLLQTEMPRQLLMSGKTLGIELCNVLHRLLLTRENLEAQQLVMDILGLVIKAALEDLETQRKNKLAESTDMTGEDSENLGEGGADGNDLEPGKSLVFAVLEVCLCLLVHQIPALNPSVNSTMQASSQPQFFAGLSEAKLQLVNKALDSMGKLPDLCSPLGAANILPTVLYLTTGVLKEVGCRPFAVSTGELSGVLHCLRAVCCHPYSLNTKTSSQWKALLQSTLAKIIDLAKTGNDIKGEEIRLDEVTMMMSIAVFVLHAPPEVVSAPNLQYPCINHFRRCLQSENMNVKLKSVQTLRTIFANTERTVCTSYIHALAPRLLDLLHTKAAKQPYSEAELKLTLETILATEALVHLAEPKHRIQMLKMLVPELVDCLLEGPSLKEANKYCKYLHDQSLSWLMKIGPQFPQEFKTIVSESADLRSRLETAIRRSQETGPNQKIQSNMQQLTNNNEMANHLQQPTIKLKTDFRNFTS</sequence>
<dbReference type="RefSeq" id="XP_014249012.1">
    <property type="nucleotide sequence ID" value="XM_014393526.2"/>
</dbReference>
<dbReference type="Pfam" id="PF25468">
    <property type="entry name" value="HEAT_HEATR5A"/>
    <property type="match status" value="1"/>
</dbReference>
<dbReference type="GO" id="GO:0005794">
    <property type="term" value="C:Golgi apparatus"/>
    <property type="evidence" value="ECO:0007669"/>
    <property type="project" value="TreeGrafter"/>
</dbReference>
<dbReference type="GeneID" id="106666365"/>
<dbReference type="Pfam" id="PF02985">
    <property type="entry name" value="HEAT"/>
    <property type="match status" value="1"/>
</dbReference>
<evidence type="ECO:0000313" key="6">
    <source>
        <dbReference type="Proteomes" id="UP000494040"/>
    </source>
</evidence>
<dbReference type="GO" id="GO:0030139">
    <property type="term" value="C:endocytic vesicle"/>
    <property type="evidence" value="ECO:0007669"/>
    <property type="project" value="TreeGrafter"/>
</dbReference>
<dbReference type="InterPro" id="IPR000357">
    <property type="entry name" value="HEAT"/>
</dbReference>
<dbReference type="InterPro" id="IPR011989">
    <property type="entry name" value="ARM-like"/>
</dbReference>
<dbReference type="PANTHER" id="PTHR21663:SF0">
    <property type="entry name" value="HEAT REPEAT-CONTAINING PROTEIN 5B"/>
    <property type="match status" value="1"/>
</dbReference>
<dbReference type="GO" id="GO:0008104">
    <property type="term" value="P:intracellular protein localization"/>
    <property type="evidence" value="ECO:0007669"/>
    <property type="project" value="TreeGrafter"/>
</dbReference>
<evidence type="ECO:0000256" key="4">
    <source>
        <dbReference type="SAM" id="MobiDB-lite"/>
    </source>
</evidence>
<evidence type="ECO:0000256" key="3">
    <source>
        <dbReference type="ARBA" id="ARBA00070811"/>
    </source>
</evidence>
<evidence type="ECO:0000313" key="5">
    <source>
        <dbReference type="EnsemblMetazoa" id="XP_014249012.1"/>
    </source>
</evidence>
<dbReference type="InterPro" id="IPR046837">
    <property type="entry name" value="Laa1/Sip1/HEATR5-like_HEAT"/>
</dbReference>
<organism evidence="5 6">
    <name type="scientific">Cimex lectularius</name>
    <name type="common">Bed bug</name>
    <name type="synonym">Acanthia lectularia</name>
    <dbReference type="NCBI Taxonomy" id="79782"/>
    <lineage>
        <taxon>Eukaryota</taxon>
        <taxon>Metazoa</taxon>
        <taxon>Ecdysozoa</taxon>
        <taxon>Arthropoda</taxon>
        <taxon>Hexapoda</taxon>
        <taxon>Insecta</taxon>
        <taxon>Pterygota</taxon>
        <taxon>Neoptera</taxon>
        <taxon>Paraneoptera</taxon>
        <taxon>Hemiptera</taxon>
        <taxon>Heteroptera</taxon>
        <taxon>Panheteroptera</taxon>
        <taxon>Cimicomorpha</taxon>
        <taxon>Cimicidae</taxon>
        <taxon>Cimex</taxon>
    </lineage>
</organism>
<keyword evidence="2" id="KW-0677">Repeat</keyword>
<dbReference type="SUPFAM" id="SSF48371">
    <property type="entry name" value="ARM repeat"/>
    <property type="match status" value="2"/>
</dbReference>
<dbReference type="InterPro" id="IPR040108">
    <property type="entry name" value="Laa1/Sip1/HEATR5"/>
</dbReference>
<evidence type="ECO:0000256" key="1">
    <source>
        <dbReference type="ARBA" id="ARBA00008304"/>
    </source>
</evidence>
<comment type="similarity">
    <text evidence="1">Belongs to the HEATR5 family.</text>
</comment>
<dbReference type="FunFam" id="1.25.10.10:FF:000138">
    <property type="entry name" value="Putative HEAT repeat-containing protein 5B"/>
    <property type="match status" value="1"/>
</dbReference>
<dbReference type="GO" id="GO:0006897">
    <property type="term" value="P:endocytosis"/>
    <property type="evidence" value="ECO:0007669"/>
    <property type="project" value="TreeGrafter"/>
</dbReference>
<proteinExistence type="inferred from homology"/>
<dbReference type="Gene3D" id="1.25.10.10">
    <property type="entry name" value="Leucine-rich Repeat Variant"/>
    <property type="match status" value="2"/>
</dbReference>
<keyword evidence="6" id="KW-1185">Reference proteome</keyword>
<dbReference type="InterPro" id="IPR016024">
    <property type="entry name" value="ARM-type_fold"/>
</dbReference>
<accession>A0A8I6RPY3</accession>
<feature type="region of interest" description="Disordered" evidence="4">
    <location>
        <begin position="1669"/>
        <end position="1693"/>
    </location>
</feature>
<dbReference type="Pfam" id="PF20210">
    <property type="entry name" value="Laa1_Sip1_HTR5"/>
    <property type="match status" value="1"/>
</dbReference>
<feature type="region of interest" description="Disordered" evidence="4">
    <location>
        <begin position="1208"/>
        <end position="1246"/>
    </location>
</feature>
<dbReference type="GO" id="GO:0005829">
    <property type="term" value="C:cytosol"/>
    <property type="evidence" value="ECO:0007669"/>
    <property type="project" value="GOC"/>
</dbReference>
<protein>
    <recommendedName>
        <fullName evidence="3">HEAT repeat-containing protein 5A</fullName>
    </recommendedName>
</protein>
<dbReference type="PANTHER" id="PTHR21663">
    <property type="entry name" value="HYPOTHETICAL HEAT DOMAIN-CONTAINING"/>
    <property type="match status" value="1"/>
</dbReference>
<dbReference type="OMA" id="YPQVIQE"/>
<dbReference type="EnsemblMetazoa" id="XM_014393526.2">
    <property type="protein sequence ID" value="XP_014249012.1"/>
    <property type="gene ID" value="LOC106666365"/>
</dbReference>
<dbReference type="GO" id="GO:0042147">
    <property type="term" value="P:retrograde transport, endosome to Golgi"/>
    <property type="evidence" value="ECO:0007669"/>
    <property type="project" value="TreeGrafter"/>
</dbReference>
<dbReference type="FunFam" id="1.25.10.10:FF:000098">
    <property type="entry name" value="HEAT repeat-containing protein 5A isoform X2"/>
    <property type="match status" value="1"/>
</dbReference>
<dbReference type="GO" id="GO:0016020">
    <property type="term" value="C:membrane"/>
    <property type="evidence" value="ECO:0007669"/>
    <property type="project" value="TreeGrafter"/>
</dbReference>
<reference evidence="5" key="1">
    <citation type="submission" date="2022-01" db="UniProtKB">
        <authorList>
            <consortium name="EnsemblMetazoa"/>
        </authorList>
    </citation>
    <scope>IDENTIFICATION</scope>
</reference>
<name>A0A8I6RPY3_CIMLE</name>
<feature type="compositionally biased region" description="Acidic residues" evidence="4">
    <location>
        <begin position="1223"/>
        <end position="1235"/>
    </location>
</feature>
<dbReference type="OrthoDB" id="192608at2759"/>
<dbReference type="Proteomes" id="UP000494040">
    <property type="component" value="Unassembled WGS sequence"/>
</dbReference>
<evidence type="ECO:0000256" key="2">
    <source>
        <dbReference type="ARBA" id="ARBA00022737"/>
    </source>
</evidence>